<dbReference type="AlphaFoldDB" id="A0A4R5DKQ3"/>
<keyword evidence="3" id="KW-1185">Reference proteome</keyword>
<organism evidence="2 3">
    <name type="scientific">Jiangella asiatica</name>
    <dbReference type="NCBI Taxonomy" id="2530372"/>
    <lineage>
        <taxon>Bacteria</taxon>
        <taxon>Bacillati</taxon>
        <taxon>Actinomycetota</taxon>
        <taxon>Actinomycetes</taxon>
        <taxon>Jiangellales</taxon>
        <taxon>Jiangellaceae</taxon>
        <taxon>Jiangella</taxon>
    </lineage>
</organism>
<proteinExistence type="predicted"/>
<dbReference type="Proteomes" id="UP000294739">
    <property type="component" value="Unassembled WGS sequence"/>
</dbReference>
<keyword evidence="1" id="KW-0472">Membrane</keyword>
<dbReference type="OrthoDB" id="5195856at2"/>
<dbReference type="InParanoid" id="A0A4R5DKQ3"/>
<keyword evidence="1" id="KW-1133">Transmembrane helix</keyword>
<evidence type="ECO:0000313" key="2">
    <source>
        <dbReference type="EMBL" id="TDE12600.1"/>
    </source>
</evidence>
<gene>
    <name evidence="2" type="ORF">E1269_07090</name>
</gene>
<feature type="transmembrane region" description="Helical" evidence="1">
    <location>
        <begin position="25"/>
        <end position="45"/>
    </location>
</feature>
<evidence type="ECO:0000313" key="3">
    <source>
        <dbReference type="Proteomes" id="UP000294739"/>
    </source>
</evidence>
<accession>A0A4R5DKQ3</accession>
<protein>
    <submittedName>
        <fullName evidence="2">Uncharacterized protein</fullName>
    </submittedName>
</protein>
<dbReference type="EMBL" id="SMKZ01000007">
    <property type="protein sequence ID" value="TDE12600.1"/>
    <property type="molecule type" value="Genomic_DNA"/>
</dbReference>
<evidence type="ECO:0000256" key="1">
    <source>
        <dbReference type="SAM" id="Phobius"/>
    </source>
</evidence>
<sequence>MSARGWRPSRRDGVRGGGHDHERGAVAIFAVVIVMALFLAIGLVVDGGGRIRAMQRANAMAAEAARTGAQAVIVDGAGAGHPTIDFPQACQAATSYVTQAGGQPVDCRRVNDTTVQVDTVVTYDNVFLSLIGEPTSQATGTAQARLARGVGTEE</sequence>
<name>A0A4R5DKQ3_9ACTN</name>
<keyword evidence="1" id="KW-0812">Transmembrane</keyword>
<reference evidence="2 3" key="1">
    <citation type="submission" date="2019-03" db="EMBL/GenBank/DDBJ databases">
        <title>Draft genome sequences of novel Actinobacteria.</title>
        <authorList>
            <person name="Sahin N."/>
            <person name="Ay H."/>
            <person name="Saygin H."/>
        </authorList>
    </citation>
    <scope>NUCLEOTIDE SEQUENCE [LARGE SCALE GENOMIC DNA]</scope>
    <source>
        <strain evidence="2 3">5K138</strain>
    </source>
</reference>
<comment type="caution">
    <text evidence="2">The sequence shown here is derived from an EMBL/GenBank/DDBJ whole genome shotgun (WGS) entry which is preliminary data.</text>
</comment>
<dbReference type="RefSeq" id="WP_131892824.1">
    <property type="nucleotide sequence ID" value="NZ_SMKZ01000007.1"/>
</dbReference>